<accession>X1FUE8</accession>
<protein>
    <submittedName>
        <fullName evidence="2">Uncharacterized protein</fullName>
    </submittedName>
</protein>
<comment type="caution">
    <text evidence="2">The sequence shown here is derived from an EMBL/GenBank/DDBJ whole genome shotgun (WGS) entry which is preliminary data.</text>
</comment>
<dbReference type="EMBL" id="BARU01009372">
    <property type="protein sequence ID" value="GAH36160.1"/>
    <property type="molecule type" value="Genomic_DNA"/>
</dbReference>
<name>X1FUE8_9ZZZZ</name>
<reference evidence="2" key="1">
    <citation type="journal article" date="2014" name="Front. Microbiol.">
        <title>High frequency of phylogenetically diverse reductive dehalogenase-homologous genes in deep subseafloor sedimentary metagenomes.</title>
        <authorList>
            <person name="Kawai M."/>
            <person name="Futagami T."/>
            <person name="Toyoda A."/>
            <person name="Takaki Y."/>
            <person name="Nishi S."/>
            <person name="Hori S."/>
            <person name="Arai W."/>
            <person name="Tsubouchi T."/>
            <person name="Morono Y."/>
            <person name="Uchiyama I."/>
            <person name="Ito T."/>
            <person name="Fujiyama A."/>
            <person name="Inagaki F."/>
            <person name="Takami H."/>
        </authorList>
    </citation>
    <scope>NUCLEOTIDE SEQUENCE</scope>
    <source>
        <strain evidence="2">Expedition CK06-06</strain>
    </source>
</reference>
<gene>
    <name evidence="2" type="ORF">S03H2_18098</name>
</gene>
<feature type="compositionally biased region" description="Basic and acidic residues" evidence="1">
    <location>
        <begin position="16"/>
        <end position="26"/>
    </location>
</feature>
<feature type="non-terminal residue" evidence="2">
    <location>
        <position position="1"/>
    </location>
</feature>
<evidence type="ECO:0000256" key="1">
    <source>
        <dbReference type="SAM" id="MobiDB-lite"/>
    </source>
</evidence>
<dbReference type="AlphaFoldDB" id="X1FUE8"/>
<sequence>ERSRGQNLPYPDKDDEDKIANEAKPDDFSCPAIAINLSEDIAEDIAQREHEYGGRQNNETEAYYLYSNDIGGD</sequence>
<feature type="region of interest" description="Disordered" evidence="1">
    <location>
        <begin position="1"/>
        <end position="26"/>
    </location>
</feature>
<organism evidence="2">
    <name type="scientific">marine sediment metagenome</name>
    <dbReference type="NCBI Taxonomy" id="412755"/>
    <lineage>
        <taxon>unclassified sequences</taxon>
        <taxon>metagenomes</taxon>
        <taxon>ecological metagenomes</taxon>
    </lineage>
</organism>
<proteinExistence type="predicted"/>
<evidence type="ECO:0000313" key="2">
    <source>
        <dbReference type="EMBL" id="GAH36160.1"/>
    </source>
</evidence>